<reference evidence="1 2" key="1">
    <citation type="submission" date="2016-03" db="EMBL/GenBank/DDBJ databases">
        <title>Whole genome sequencing of Grifola frondosa 9006-11.</title>
        <authorList>
            <person name="Min B."/>
            <person name="Park H."/>
            <person name="Kim J.-G."/>
            <person name="Cho H."/>
            <person name="Oh Y.-L."/>
            <person name="Kong W.-S."/>
            <person name="Choi I.-G."/>
        </authorList>
    </citation>
    <scope>NUCLEOTIDE SEQUENCE [LARGE SCALE GENOMIC DNA]</scope>
    <source>
        <strain evidence="1 2">9006-11</strain>
    </source>
</reference>
<organism evidence="1 2">
    <name type="scientific">Grifola frondosa</name>
    <name type="common">Maitake</name>
    <name type="synonym">Polyporus frondosus</name>
    <dbReference type="NCBI Taxonomy" id="5627"/>
    <lineage>
        <taxon>Eukaryota</taxon>
        <taxon>Fungi</taxon>
        <taxon>Dikarya</taxon>
        <taxon>Basidiomycota</taxon>
        <taxon>Agaricomycotina</taxon>
        <taxon>Agaricomycetes</taxon>
        <taxon>Polyporales</taxon>
        <taxon>Grifolaceae</taxon>
        <taxon>Grifola</taxon>
    </lineage>
</organism>
<sequence>INVRPPNYGAVANSHCIELAGSIGFFLRQLSTVVWRRTSRLIDQMCCVYSGRILPSTDVTPDPSVSVELSSVVRQSPNVEGLADSIRPVGWLRTMIEFDRALVHHWPADCQDWGAVSLGSLDPFLQAVTLSPSNLTVDAGCVLALLNSNLELTIWGAGKNHLQGEWIKAS</sequence>
<dbReference type="OrthoDB" id="421374at2759"/>
<dbReference type="Proteomes" id="UP000092993">
    <property type="component" value="Unassembled WGS sequence"/>
</dbReference>
<feature type="non-terminal residue" evidence="1">
    <location>
        <position position="170"/>
    </location>
</feature>
<proteinExistence type="predicted"/>
<accession>A0A1C7MBF1</accession>
<protein>
    <submittedName>
        <fullName evidence="1">Uncharacterized protein</fullName>
    </submittedName>
</protein>
<dbReference type="AlphaFoldDB" id="A0A1C7MBF1"/>
<feature type="non-terminal residue" evidence="1">
    <location>
        <position position="1"/>
    </location>
</feature>
<evidence type="ECO:0000313" key="2">
    <source>
        <dbReference type="Proteomes" id="UP000092993"/>
    </source>
</evidence>
<dbReference type="EMBL" id="LUGG01000006">
    <property type="protein sequence ID" value="OBZ74220.1"/>
    <property type="molecule type" value="Genomic_DNA"/>
</dbReference>
<evidence type="ECO:0000313" key="1">
    <source>
        <dbReference type="EMBL" id="OBZ74220.1"/>
    </source>
</evidence>
<comment type="caution">
    <text evidence="1">The sequence shown here is derived from an EMBL/GenBank/DDBJ whole genome shotgun (WGS) entry which is preliminary data.</text>
</comment>
<gene>
    <name evidence="1" type="ORF">A0H81_05959</name>
</gene>
<keyword evidence="2" id="KW-1185">Reference proteome</keyword>
<name>A0A1C7MBF1_GRIFR</name>
<dbReference type="STRING" id="5627.A0A1C7MBF1"/>